<dbReference type="InterPro" id="IPR006461">
    <property type="entry name" value="PLAC_motif_containing"/>
</dbReference>
<keyword evidence="2" id="KW-1133">Transmembrane helix</keyword>
<reference evidence="3" key="3">
    <citation type="submission" date="2025-08" db="UniProtKB">
        <authorList>
            <consortium name="Ensembl"/>
        </authorList>
    </citation>
    <scope>IDENTIFICATION</scope>
    <source>
        <strain evidence="3">HNI</strain>
    </source>
</reference>
<evidence type="ECO:0000313" key="4">
    <source>
        <dbReference type="Proteomes" id="UP000265180"/>
    </source>
</evidence>
<dbReference type="PANTHER" id="PTHR15907">
    <property type="entry name" value="DUF614 FAMILY PROTEIN-RELATED"/>
    <property type="match status" value="1"/>
</dbReference>
<evidence type="ECO:0000313" key="3">
    <source>
        <dbReference type="Ensembl" id="ENSORLP00020016766.1"/>
    </source>
</evidence>
<reference evidence="3 4" key="2">
    <citation type="submission" date="2017-04" db="EMBL/GenBank/DDBJ databases">
        <title>CpG methylation of centromeres and impact of large insertions on vertebrate speciation.</title>
        <authorList>
            <person name="Ichikawa K."/>
            <person name="Yoshimura J."/>
            <person name="Morishita S."/>
        </authorList>
    </citation>
    <scope>NUCLEOTIDE SEQUENCE</scope>
    <source>
        <strain evidence="3 4">HNI</strain>
    </source>
</reference>
<feature type="transmembrane region" description="Helical" evidence="2">
    <location>
        <begin position="92"/>
        <end position="114"/>
    </location>
</feature>
<evidence type="ECO:0000256" key="2">
    <source>
        <dbReference type="SAM" id="Phobius"/>
    </source>
</evidence>
<accession>A0A3P9L7Y2</accession>
<sequence length="117" mass="12952">MSVTVKTTQPRPYITTSTSNEWSSGICDCFDDLRSCCFAFWCFPCFACITSKKAGECLCLPLLDGFGCIPPITTAMRVSIRKQYGIEVQPNFLLKITTSASVLCSLLSPFLLMLPFI</sequence>
<reference key="1">
    <citation type="journal article" date="2007" name="Nature">
        <title>The medaka draft genome and insights into vertebrate genome evolution.</title>
        <authorList>
            <person name="Kasahara M."/>
            <person name="Naruse K."/>
            <person name="Sasaki S."/>
            <person name="Nakatani Y."/>
            <person name="Qu W."/>
            <person name="Ahsan B."/>
            <person name="Yamada T."/>
            <person name="Nagayasu Y."/>
            <person name="Doi K."/>
            <person name="Kasai Y."/>
            <person name="Jindo T."/>
            <person name="Kobayashi D."/>
            <person name="Shimada A."/>
            <person name="Toyoda A."/>
            <person name="Kuroki Y."/>
            <person name="Fujiyama A."/>
            <person name="Sasaki T."/>
            <person name="Shimizu A."/>
            <person name="Asakawa S."/>
            <person name="Shimizu N."/>
            <person name="Hashimoto S."/>
            <person name="Yang J."/>
            <person name="Lee Y."/>
            <person name="Matsushima K."/>
            <person name="Sugano S."/>
            <person name="Sakaizumi M."/>
            <person name="Narita T."/>
            <person name="Ohishi K."/>
            <person name="Haga S."/>
            <person name="Ohta F."/>
            <person name="Nomoto H."/>
            <person name="Nogata K."/>
            <person name="Morishita T."/>
            <person name="Endo T."/>
            <person name="Shin-I T."/>
            <person name="Takeda H."/>
            <person name="Morishita S."/>
            <person name="Kohara Y."/>
        </authorList>
    </citation>
    <scope>NUCLEOTIDE SEQUENCE [LARGE SCALE GENOMIC DNA]</scope>
    <source>
        <strain>Hd-rR</strain>
    </source>
</reference>
<reference evidence="3" key="4">
    <citation type="submission" date="2025-09" db="UniProtKB">
        <authorList>
            <consortium name="Ensembl"/>
        </authorList>
    </citation>
    <scope>IDENTIFICATION</scope>
    <source>
        <strain evidence="3">HNI</strain>
    </source>
</reference>
<protein>
    <submittedName>
        <fullName evidence="3">Cornifelin homolog A</fullName>
    </submittedName>
</protein>
<proteinExistence type="inferred from homology"/>
<dbReference type="Ensembl" id="ENSORLT00020025137.1">
    <property type="protein sequence ID" value="ENSORLP00020016766.1"/>
    <property type="gene ID" value="ENSORLG00020017835.1"/>
</dbReference>
<dbReference type="Pfam" id="PF04749">
    <property type="entry name" value="PLAC8"/>
    <property type="match status" value="1"/>
</dbReference>
<dbReference type="AlphaFoldDB" id="A0A3P9L7Y2"/>
<dbReference type="NCBIfam" id="TIGR01571">
    <property type="entry name" value="A_thal_Cys_rich"/>
    <property type="match status" value="1"/>
</dbReference>
<evidence type="ECO:0000256" key="1">
    <source>
        <dbReference type="ARBA" id="ARBA00009024"/>
    </source>
</evidence>
<name>A0A3P9L7Y2_ORYLA</name>
<dbReference type="Proteomes" id="UP000265180">
    <property type="component" value="Chromosome 18"/>
</dbReference>
<organism evidence="3 4">
    <name type="scientific">Oryzias latipes</name>
    <name type="common">Japanese rice fish</name>
    <name type="synonym">Japanese killifish</name>
    <dbReference type="NCBI Taxonomy" id="8090"/>
    <lineage>
        <taxon>Eukaryota</taxon>
        <taxon>Metazoa</taxon>
        <taxon>Chordata</taxon>
        <taxon>Craniata</taxon>
        <taxon>Vertebrata</taxon>
        <taxon>Euteleostomi</taxon>
        <taxon>Actinopterygii</taxon>
        <taxon>Neopterygii</taxon>
        <taxon>Teleostei</taxon>
        <taxon>Neoteleostei</taxon>
        <taxon>Acanthomorphata</taxon>
        <taxon>Ovalentaria</taxon>
        <taxon>Atherinomorphae</taxon>
        <taxon>Beloniformes</taxon>
        <taxon>Adrianichthyidae</taxon>
        <taxon>Oryziinae</taxon>
        <taxon>Oryzias</taxon>
    </lineage>
</organism>
<keyword evidence="2" id="KW-0472">Membrane</keyword>
<keyword evidence="2" id="KW-0812">Transmembrane</keyword>
<comment type="similarity">
    <text evidence="1">Belongs to the cornifelin family.</text>
</comment>